<evidence type="ECO:0000256" key="4">
    <source>
        <dbReference type="ARBA" id="ARBA00012967"/>
    </source>
</evidence>
<evidence type="ECO:0000256" key="3">
    <source>
        <dbReference type="ARBA" id="ARBA00006054"/>
    </source>
</evidence>
<protein>
    <recommendedName>
        <fullName evidence="4 8">L-lactate dehydrogenase</fullName>
        <ecNumber evidence="4 8">1.1.1.27</ecNumber>
    </recommendedName>
</protein>
<evidence type="ECO:0000256" key="7">
    <source>
        <dbReference type="ARBA" id="ARBA00049258"/>
    </source>
</evidence>
<evidence type="ECO:0000313" key="14">
    <source>
        <dbReference type="EMBL" id="OLP05302.1"/>
    </source>
</evidence>
<dbReference type="PIRSF" id="PIRSF000102">
    <property type="entry name" value="Lac_mal_DH"/>
    <property type="match status" value="1"/>
</dbReference>
<accession>A0A1Q8YBD8</accession>
<evidence type="ECO:0000256" key="1">
    <source>
        <dbReference type="ARBA" id="ARBA00003966"/>
    </source>
</evidence>
<organism evidence="14 15">
    <name type="scientific">Rhodoferax antarcticus ANT.BR</name>
    <dbReference type="NCBI Taxonomy" id="1111071"/>
    <lineage>
        <taxon>Bacteria</taxon>
        <taxon>Pseudomonadati</taxon>
        <taxon>Pseudomonadota</taxon>
        <taxon>Betaproteobacteria</taxon>
        <taxon>Burkholderiales</taxon>
        <taxon>Comamonadaceae</taxon>
        <taxon>Rhodoferax</taxon>
    </lineage>
</organism>
<evidence type="ECO:0000259" key="13">
    <source>
        <dbReference type="Pfam" id="PF02866"/>
    </source>
</evidence>
<dbReference type="EC" id="1.1.1.27" evidence="4 8"/>
<keyword evidence="5 11" id="KW-0560">Oxidoreductase</keyword>
<dbReference type="InterPro" id="IPR011304">
    <property type="entry name" value="L-lactate_DH"/>
</dbReference>
<dbReference type="PANTHER" id="PTHR43128">
    <property type="entry name" value="L-2-HYDROXYCARBOXYLATE DEHYDROGENASE (NAD(P)(+))"/>
    <property type="match status" value="1"/>
</dbReference>
<keyword evidence="6 10" id="KW-0520">NAD</keyword>
<comment type="similarity">
    <text evidence="3">Belongs to the LDH/MDH superfamily. LDH family.</text>
</comment>
<evidence type="ECO:0000256" key="5">
    <source>
        <dbReference type="ARBA" id="ARBA00023002"/>
    </source>
</evidence>
<evidence type="ECO:0000259" key="12">
    <source>
        <dbReference type="Pfam" id="PF00056"/>
    </source>
</evidence>
<feature type="binding site" evidence="10">
    <location>
        <begin position="9"/>
        <end position="14"/>
    </location>
    <ligand>
        <name>NAD(+)</name>
        <dbReference type="ChEBI" id="CHEBI:57540"/>
    </ligand>
</feature>
<proteinExistence type="inferred from homology"/>
<comment type="catalytic activity">
    <reaction evidence="7">
        <text>(S)-lactate + NAD(+) = pyruvate + NADH + H(+)</text>
        <dbReference type="Rhea" id="RHEA:23444"/>
        <dbReference type="ChEBI" id="CHEBI:15361"/>
        <dbReference type="ChEBI" id="CHEBI:15378"/>
        <dbReference type="ChEBI" id="CHEBI:16651"/>
        <dbReference type="ChEBI" id="CHEBI:57540"/>
        <dbReference type="ChEBI" id="CHEBI:57945"/>
        <dbReference type="EC" id="1.1.1.27"/>
    </reaction>
</comment>
<evidence type="ECO:0000256" key="6">
    <source>
        <dbReference type="ARBA" id="ARBA00023027"/>
    </source>
</evidence>
<dbReference type="Pfam" id="PF02866">
    <property type="entry name" value="Ldh_1_C"/>
    <property type="match status" value="1"/>
</dbReference>
<dbReference type="SUPFAM" id="SSF56327">
    <property type="entry name" value="LDH C-terminal domain-like"/>
    <property type="match status" value="1"/>
</dbReference>
<dbReference type="InterPro" id="IPR001557">
    <property type="entry name" value="L-lactate/malate_DH"/>
</dbReference>
<dbReference type="UniPathway" id="UPA00554">
    <property type="reaction ID" value="UER00611"/>
</dbReference>
<dbReference type="Gene3D" id="3.40.50.720">
    <property type="entry name" value="NAD(P)-binding Rossmann-like Domain"/>
    <property type="match status" value="1"/>
</dbReference>
<feature type="binding site" evidence="10">
    <location>
        <begin position="115"/>
        <end position="117"/>
    </location>
    <ligand>
        <name>NAD(+)</name>
        <dbReference type="ChEBI" id="CHEBI:57540"/>
    </ligand>
</feature>
<feature type="binding site" evidence="10">
    <location>
        <position position="34"/>
    </location>
    <ligand>
        <name>NAD(+)</name>
        <dbReference type="ChEBI" id="CHEBI:57540"/>
    </ligand>
</feature>
<evidence type="ECO:0000256" key="10">
    <source>
        <dbReference type="PIRSR" id="PIRSR000102-3"/>
    </source>
</evidence>
<dbReference type="InterPro" id="IPR001236">
    <property type="entry name" value="Lactate/malate_DH_N"/>
</dbReference>
<dbReference type="SUPFAM" id="SSF51735">
    <property type="entry name" value="NAD(P)-binding Rossmann-fold domains"/>
    <property type="match status" value="1"/>
</dbReference>
<dbReference type="RefSeq" id="WP_075587573.1">
    <property type="nucleotide sequence ID" value="NZ_MSYM01000017.1"/>
</dbReference>
<dbReference type="Proteomes" id="UP000185911">
    <property type="component" value="Unassembled WGS sequence"/>
</dbReference>
<evidence type="ECO:0000313" key="15">
    <source>
        <dbReference type="Proteomes" id="UP000185911"/>
    </source>
</evidence>
<feature type="domain" description="Lactate/malate dehydrogenase N-terminal" evidence="12">
    <location>
        <begin position="5"/>
        <end position="139"/>
    </location>
</feature>
<dbReference type="Gene3D" id="3.90.110.10">
    <property type="entry name" value="Lactate dehydrogenase/glycoside hydrolase, family 4, C-terminal"/>
    <property type="match status" value="1"/>
</dbReference>
<dbReference type="NCBIfam" id="TIGR01771">
    <property type="entry name" value="L-LDH-NAD"/>
    <property type="match status" value="1"/>
</dbReference>
<dbReference type="GO" id="GO:0005737">
    <property type="term" value="C:cytoplasm"/>
    <property type="evidence" value="ECO:0007669"/>
    <property type="project" value="UniProtKB-UniRule"/>
</dbReference>
<dbReference type="AlphaFoldDB" id="A0A1Q8YBD8"/>
<feature type="binding site" evidence="10">
    <location>
        <position position="94"/>
    </location>
    <ligand>
        <name>NAD(+)</name>
        <dbReference type="ChEBI" id="CHEBI:57540"/>
    </ligand>
</feature>
<dbReference type="Pfam" id="PF00056">
    <property type="entry name" value="Ldh_1_N"/>
    <property type="match status" value="1"/>
</dbReference>
<comment type="pathway">
    <text evidence="2">Fermentation; pyruvate fermentation to lactate; (S)-lactate from pyruvate: step 1/1.</text>
</comment>
<evidence type="ECO:0000256" key="9">
    <source>
        <dbReference type="PIRSR" id="PIRSR000102-1"/>
    </source>
</evidence>
<evidence type="ECO:0000256" key="11">
    <source>
        <dbReference type="RuleBase" id="RU003369"/>
    </source>
</evidence>
<dbReference type="PROSITE" id="PS00064">
    <property type="entry name" value="L_LDH"/>
    <property type="match status" value="1"/>
</dbReference>
<dbReference type="InterPro" id="IPR015955">
    <property type="entry name" value="Lactate_DH/Glyco_Ohase_4_C"/>
</dbReference>
<dbReference type="GO" id="GO:0006089">
    <property type="term" value="P:lactate metabolic process"/>
    <property type="evidence" value="ECO:0007669"/>
    <property type="project" value="TreeGrafter"/>
</dbReference>
<dbReference type="InterPro" id="IPR036291">
    <property type="entry name" value="NAD(P)-bd_dom_sf"/>
</dbReference>
<evidence type="ECO:0000256" key="2">
    <source>
        <dbReference type="ARBA" id="ARBA00004843"/>
    </source>
</evidence>
<dbReference type="InterPro" id="IPR018177">
    <property type="entry name" value="L-lactate_DH_AS"/>
</dbReference>
<evidence type="ECO:0000256" key="8">
    <source>
        <dbReference type="NCBIfam" id="TIGR01771"/>
    </source>
</evidence>
<feature type="domain" description="Lactate/malate dehydrogenase C-terminal" evidence="13">
    <location>
        <begin position="142"/>
        <end position="301"/>
    </location>
</feature>
<dbReference type="PANTHER" id="PTHR43128:SF16">
    <property type="entry name" value="L-LACTATE DEHYDROGENASE"/>
    <property type="match status" value="1"/>
</dbReference>
<name>A0A1Q8YBD8_9BURK</name>
<dbReference type="GO" id="GO:0006096">
    <property type="term" value="P:glycolytic process"/>
    <property type="evidence" value="ECO:0007669"/>
    <property type="project" value="UniProtKB-UniRule"/>
</dbReference>
<comment type="function">
    <text evidence="1">Catalyzes the reversible oxidation of malate to oxaloacetate.</text>
</comment>
<reference evidence="14 15" key="1">
    <citation type="submission" date="2017-01" db="EMBL/GenBank/DDBJ databases">
        <title>Genome sequence of Rhodoferax antarcticus ANT.BR, a psychrophilic purple nonsulfur bacterium from an Antarctic microbial mat.</title>
        <authorList>
            <person name="Baker J."/>
            <person name="Riester C."/>
            <person name="Skinner B."/>
            <person name="Newell A."/>
            <person name="Swingley W."/>
            <person name="Madigan M."/>
            <person name="Jung D."/>
            <person name="Asao M."/>
            <person name="Chen M."/>
            <person name="Loughlin P."/>
            <person name="Pan H."/>
            <person name="Lin S."/>
            <person name="Li N."/>
            <person name="Shaw J."/>
            <person name="Prado M."/>
            <person name="Sherman C."/>
            <person name="Li X."/>
            <person name="Tang J."/>
            <person name="Blankenship R."/>
            <person name="Zhao T."/>
            <person name="Touchman J."/>
            <person name="Sattley M."/>
        </authorList>
    </citation>
    <scope>NUCLEOTIDE SEQUENCE [LARGE SCALE GENOMIC DNA]</scope>
    <source>
        <strain evidence="14 15">ANT.BR</strain>
    </source>
</reference>
<sequence>MRKVVGIIGTGWVGSSVAMAVLQTGAAEEVWLHDVRTDIAEGEAMDLAHGAAFYPRCAVHAVPLEAMRNADVVVVAAGRGGKPDESRLDLLRDNARLVADIGRLLAGFAGTVVLVSNPVDVLTQVMARASGLPLQRVLGTGTMLDTARLRQALGEELDVSTASIHAQVIGEHGDSELVLWSGAQVGGLLLRQWPGWTSATEDRLACSVRQAAYEVIKRKGATNHAIGLVTARLVECLLDDQRRILTVSRVQEGRCGLHDLALSLPTLVGRDGATLVLEPAMEASEQEALQASAKVLRAALKLLSIT</sequence>
<gene>
    <name evidence="14" type="primary">ldh</name>
    <name evidence="14" type="ORF">BLL52_3427</name>
</gene>
<dbReference type="EMBL" id="MSYM01000017">
    <property type="protein sequence ID" value="OLP05302.1"/>
    <property type="molecule type" value="Genomic_DNA"/>
</dbReference>
<keyword evidence="15" id="KW-1185">Reference proteome</keyword>
<dbReference type="GO" id="GO:0004459">
    <property type="term" value="F:L-lactate dehydrogenase (NAD+) activity"/>
    <property type="evidence" value="ECO:0007669"/>
    <property type="project" value="UniProtKB-UniRule"/>
</dbReference>
<dbReference type="STRING" id="81479.RA876_11050"/>
<dbReference type="InterPro" id="IPR022383">
    <property type="entry name" value="Lactate/malate_DH_C"/>
</dbReference>
<feature type="active site" description="Proton acceptor" evidence="9">
    <location>
        <position position="172"/>
    </location>
</feature>
<dbReference type="PRINTS" id="PR00086">
    <property type="entry name" value="LLDHDRGNASE"/>
</dbReference>
<comment type="caution">
    <text evidence="14">The sequence shown here is derived from an EMBL/GenBank/DDBJ whole genome shotgun (WGS) entry which is preliminary data.</text>
</comment>